<dbReference type="InterPro" id="IPR036388">
    <property type="entry name" value="WH-like_DNA-bd_sf"/>
</dbReference>
<gene>
    <name evidence="5" type="ORF">HNR73_005098</name>
</gene>
<organism evidence="5 6">
    <name type="scientific">Phytomonospora endophytica</name>
    <dbReference type="NCBI Taxonomy" id="714109"/>
    <lineage>
        <taxon>Bacteria</taxon>
        <taxon>Bacillati</taxon>
        <taxon>Actinomycetota</taxon>
        <taxon>Actinomycetes</taxon>
        <taxon>Micromonosporales</taxon>
        <taxon>Micromonosporaceae</taxon>
        <taxon>Phytomonospora</taxon>
    </lineage>
</organism>
<keyword evidence="2 5" id="KW-0238">DNA-binding</keyword>
<keyword evidence="3" id="KW-0804">Transcription</keyword>
<dbReference type="RefSeq" id="WP_184790036.1">
    <property type="nucleotide sequence ID" value="NZ_BONT01000109.1"/>
</dbReference>
<dbReference type="GO" id="GO:0003677">
    <property type="term" value="F:DNA binding"/>
    <property type="evidence" value="ECO:0007669"/>
    <property type="project" value="UniProtKB-KW"/>
</dbReference>
<comment type="caution">
    <text evidence="5">The sequence shown here is derived from an EMBL/GenBank/DDBJ whole genome shotgun (WGS) entry which is preliminary data.</text>
</comment>
<dbReference type="EMBL" id="JACHGT010000011">
    <property type="protein sequence ID" value="MBB6037225.1"/>
    <property type="molecule type" value="Genomic_DNA"/>
</dbReference>
<dbReference type="Gene3D" id="1.10.10.10">
    <property type="entry name" value="Winged helix-like DNA-binding domain superfamily/Winged helix DNA-binding domain"/>
    <property type="match status" value="1"/>
</dbReference>
<dbReference type="InterPro" id="IPR036390">
    <property type="entry name" value="WH_DNA-bd_sf"/>
</dbReference>
<dbReference type="SUPFAM" id="SSF46785">
    <property type="entry name" value="Winged helix' DNA-binding domain"/>
    <property type="match status" value="1"/>
</dbReference>
<evidence type="ECO:0000256" key="2">
    <source>
        <dbReference type="ARBA" id="ARBA00023125"/>
    </source>
</evidence>
<dbReference type="PANTHER" id="PTHR33204">
    <property type="entry name" value="TRANSCRIPTIONAL REGULATOR, MARR FAMILY"/>
    <property type="match status" value="1"/>
</dbReference>
<evidence type="ECO:0000259" key="4">
    <source>
        <dbReference type="PROSITE" id="PS51118"/>
    </source>
</evidence>
<sequence>MPTLTAAARRERERDSYNAYLAECPSHNLLAQISSKWVTLLLAALSAGPLRYSDLSRAIPSVSQKMLTQSLRTMERDGLVVRTVTAAVPVRVDYELTALGGSLVGLMTQVKDWAESHMDNVYEARREYDSRAAAEPVATLNKRG</sequence>
<dbReference type="Proteomes" id="UP000548476">
    <property type="component" value="Unassembled WGS sequence"/>
</dbReference>
<keyword evidence="6" id="KW-1185">Reference proteome</keyword>
<evidence type="ECO:0000313" key="6">
    <source>
        <dbReference type="Proteomes" id="UP000548476"/>
    </source>
</evidence>
<protein>
    <submittedName>
        <fullName evidence="5">DNA-binding HxlR family transcriptional regulator</fullName>
    </submittedName>
</protein>
<name>A0A841FMI8_9ACTN</name>
<feature type="domain" description="HTH hxlR-type" evidence="4">
    <location>
        <begin position="24"/>
        <end position="122"/>
    </location>
</feature>
<keyword evidence="1" id="KW-0805">Transcription regulation</keyword>
<evidence type="ECO:0000256" key="3">
    <source>
        <dbReference type="ARBA" id="ARBA00023163"/>
    </source>
</evidence>
<dbReference type="PROSITE" id="PS51118">
    <property type="entry name" value="HTH_HXLR"/>
    <property type="match status" value="1"/>
</dbReference>
<proteinExistence type="predicted"/>
<dbReference type="Pfam" id="PF01638">
    <property type="entry name" value="HxlR"/>
    <property type="match status" value="1"/>
</dbReference>
<accession>A0A841FMI8</accession>
<evidence type="ECO:0000313" key="5">
    <source>
        <dbReference type="EMBL" id="MBB6037225.1"/>
    </source>
</evidence>
<evidence type="ECO:0000256" key="1">
    <source>
        <dbReference type="ARBA" id="ARBA00023015"/>
    </source>
</evidence>
<dbReference type="InterPro" id="IPR002577">
    <property type="entry name" value="HTH_HxlR"/>
</dbReference>
<dbReference type="AlphaFoldDB" id="A0A841FMI8"/>
<dbReference type="PANTHER" id="PTHR33204:SF37">
    <property type="entry name" value="HTH-TYPE TRANSCRIPTIONAL REGULATOR YODB"/>
    <property type="match status" value="1"/>
</dbReference>
<reference evidence="5 6" key="1">
    <citation type="submission" date="2020-08" db="EMBL/GenBank/DDBJ databases">
        <title>Genomic Encyclopedia of Type Strains, Phase IV (KMG-IV): sequencing the most valuable type-strain genomes for metagenomic binning, comparative biology and taxonomic classification.</title>
        <authorList>
            <person name="Goeker M."/>
        </authorList>
    </citation>
    <scope>NUCLEOTIDE SEQUENCE [LARGE SCALE GENOMIC DNA]</scope>
    <source>
        <strain evidence="5 6">YIM 65646</strain>
    </source>
</reference>